<protein>
    <submittedName>
        <fullName evidence="1">Uncharacterized protein</fullName>
    </submittedName>
</protein>
<organism evidence="1 2">
    <name type="scientific">Zopfia rhizophila CBS 207.26</name>
    <dbReference type="NCBI Taxonomy" id="1314779"/>
    <lineage>
        <taxon>Eukaryota</taxon>
        <taxon>Fungi</taxon>
        <taxon>Dikarya</taxon>
        <taxon>Ascomycota</taxon>
        <taxon>Pezizomycotina</taxon>
        <taxon>Dothideomycetes</taxon>
        <taxon>Dothideomycetes incertae sedis</taxon>
        <taxon>Zopfiaceae</taxon>
        <taxon>Zopfia</taxon>
    </lineage>
</organism>
<dbReference type="AlphaFoldDB" id="A0A6A6DSK7"/>
<accession>A0A6A6DSK7</accession>
<evidence type="ECO:0000313" key="2">
    <source>
        <dbReference type="Proteomes" id="UP000800200"/>
    </source>
</evidence>
<dbReference type="Proteomes" id="UP000800200">
    <property type="component" value="Unassembled WGS sequence"/>
</dbReference>
<dbReference type="OrthoDB" id="9992527at2759"/>
<dbReference type="EMBL" id="ML994653">
    <property type="protein sequence ID" value="KAF2181199.1"/>
    <property type="molecule type" value="Genomic_DNA"/>
</dbReference>
<sequence length="116" mass="13030">MIMDLVVARALKFWKFLIERCTAKANLVGHILLAGTTRTFAMLVYALATQIINRAEEKLQQCGIPSPERLIDNFEKAKWAFCPPSLKLDMDTSLEDGAFILPYCRRKPVNENGGTA</sequence>
<proteinExistence type="predicted"/>
<name>A0A6A6DSK7_9PEZI</name>
<reference evidence="1" key="1">
    <citation type="journal article" date="2020" name="Stud. Mycol.">
        <title>101 Dothideomycetes genomes: a test case for predicting lifestyles and emergence of pathogens.</title>
        <authorList>
            <person name="Haridas S."/>
            <person name="Albert R."/>
            <person name="Binder M."/>
            <person name="Bloem J."/>
            <person name="Labutti K."/>
            <person name="Salamov A."/>
            <person name="Andreopoulos B."/>
            <person name="Baker S."/>
            <person name="Barry K."/>
            <person name="Bills G."/>
            <person name="Bluhm B."/>
            <person name="Cannon C."/>
            <person name="Castanera R."/>
            <person name="Culley D."/>
            <person name="Daum C."/>
            <person name="Ezra D."/>
            <person name="Gonzalez J."/>
            <person name="Henrissat B."/>
            <person name="Kuo A."/>
            <person name="Liang C."/>
            <person name="Lipzen A."/>
            <person name="Lutzoni F."/>
            <person name="Magnuson J."/>
            <person name="Mondo S."/>
            <person name="Nolan M."/>
            <person name="Ohm R."/>
            <person name="Pangilinan J."/>
            <person name="Park H.-J."/>
            <person name="Ramirez L."/>
            <person name="Alfaro M."/>
            <person name="Sun H."/>
            <person name="Tritt A."/>
            <person name="Yoshinaga Y."/>
            <person name="Zwiers L.-H."/>
            <person name="Turgeon B."/>
            <person name="Goodwin S."/>
            <person name="Spatafora J."/>
            <person name="Crous P."/>
            <person name="Grigoriev I."/>
        </authorList>
    </citation>
    <scope>NUCLEOTIDE SEQUENCE</scope>
    <source>
        <strain evidence="1">CBS 207.26</strain>
    </source>
</reference>
<keyword evidence="2" id="KW-1185">Reference proteome</keyword>
<evidence type="ECO:0000313" key="1">
    <source>
        <dbReference type="EMBL" id="KAF2181199.1"/>
    </source>
</evidence>
<gene>
    <name evidence="1" type="ORF">K469DRAFT_692087</name>
</gene>